<dbReference type="Gene3D" id="1.25.40.10">
    <property type="entry name" value="Tetratricopeptide repeat domain"/>
    <property type="match status" value="1"/>
</dbReference>
<reference evidence="4 5" key="1">
    <citation type="submission" date="2018-08" db="EMBL/GenBank/DDBJ databases">
        <title>Recombination of ecologically and evolutionarily significant loci maintains genetic cohesion in the Pseudomonas syringae species complex.</title>
        <authorList>
            <person name="Dillon M."/>
            <person name="Thakur S."/>
            <person name="Almeida R.N.D."/>
            <person name="Weir B.S."/>
            <person name="Guttman D.S."/>
        </authorList>
    </citation>
    <scope>NUCLEOTIDE SEQUENCE [LARGE SCALE GENOMIC DNA]</scope>
    <source>
        <strain evidence="4 5">ICMP 3353</strain>
    </source>
</reference>
<evidence type="ECO:0000313" key="5">
    <source>
        <dbReference type="Proteomes" id="UP000277236"/>
    </source>
</evidence>
<dbReference type="InterPro" id="IPR050498">
    <property type="entry name" value="Ycf3"/>
</dbReference>
<proteinExistence type="predicted"/>
<name>A0A3M4MAJ3_PSECI</name>
<dbReference type="AlphaFoldDB" id="A0A3M4MAJ3"/>
<evidence type="ECO:0000256" key="1">
    <source>
        <dbReference type="ARBA" id="ARBA00022737"/>
    </source>
</evidence>
<dbReference type="GO" id="GO:0046813">
    <property type="term" value="P:receptor-mediated virion attachment to host cell"/>
    <property type="evidence" value="ECO:0007669"/>
    <property type="project" value="TreeGrafter"/>
</dbReference>
<dbReference type="PANTHER" id="PTHR44858:SF1">
    <property type="entry name" value="UDP-N-ACETYLGLUCOSAMINE--PEPTIDE N-ACETYLGLUCOSAMINYLTRANSFERASE SPINDLY-RELATED"/>
    <property type="match status" value="1"/>
</dbReference>
<keyword evidence="1" id="KW-0677">Repeat</keyword>
<dbReference type="PANTHER" id="PTHR44858">
    <property type="entry name" value="TETRATRICOPEPTIDE REPEAT PROTEIN 6"/>
    <property type="match status" value="1"/>
</dbReference>
<dbReference type="OrthoDB" id="9814366at2"/>
<dbReference type="SUPFAM" id="SSF48452">
    <property type="entry name" value="TPR-like"/>
    <property type="match status" value="1"/>
</dbReference>
<keyword evidence="2 3" id="KW-0802">TPR repeat</keyword>
<dbReference type="GO" id="GO:0009279">
    <property type="term" value="C:cell outer membrane"/>
    <property type="evidence" value="ECO:0007669"/>
    <property type="project" value="TreeGrafter"/>
</dbReference>
<evidence type="ECO:0000256" key="3">
    <source>
        <dbReference type="PROSITE-ProRule" id="PRU00339"/>
    </source>
</evidence>
<evidence type="ECO:0000313" key="4">
    <source>
        <dbReference type="EMBL" id="RMQ50897.1"/>
    </source>
</evidence>
<dbReference type="EMBL" id="RBRE01000004">
    <property type="protein sequence ID" value="RMQ50897.1"/>
    <property type="molecule type" value="Genomic_DNA"/>
</dbReference>
<dbReference type="InterPro" id="IPR011990">
    <property type="entry name" value="TPR-like_helical_dom_sf"/>
</dbReference>
<sequence>MLALSLENIVSSPLSLSRLALFSLLIAGLSGCASLPGLGTDKSQPQSNAPLSKKESAEALRLARVLRDNGRIEAATEVYARMDQRQQLDPRELLEYASVAALVRKPQQSLELYGRARHALGGADNLSASESLITCLGMGRARLALNQLQAALKDFTCALKAQPDSTEGLNGLGVANNSLGQTGQAQQLFQQALEIDPSNQPALNNLAMTYLSSNQPQQAITLLQGASLNATPSLVLNLALAHLLKGDNDQARQTLSRNLPDANTEELLQALQSSVARIHAGSPAATELLAASQRPLALGTPQ</sequence>
<dbReference type="Proteomes" id="UP000277236">
    <property type="component" value="Unassembled WGS sequence"/>
</dbReference>
<dbReference type="InterPro" id="IPR019734">
    <property type="entry name" value="TPR_rpt"/>
</dbReference>
<comment type="caution">
    <text evidence="4">The sequence shown here is derived from an EMBL/GenBank/DDBJ whole genome shotgun (WGS) entry which is preliminary data.</text>
</comment>
<protein>
    <submittedName>
        <fullName evidence="4">Uncharacterized protein</fullName>
    </submittedName>
</protein>
<dbReference type="Pfam" id="PF14559">
    <property type="entry name" value="TPR_19"/>
    <property type="match status" value="1"/>
</dbReference>
<dbReference type="PROSITE" id="PS50005">
    <property type="entry name" value="TPR"/>
    <property type="match status" value="1"/>
</dbReference>
<gene>
    <name evidence="4" type="ORF">ALQ04_01864</name>
</gene>
<accession>A0A3M4MAJ3</accession>
<evidence type="ECO:0000256" key="2">
    <source>
        <dbReference type="ARBA" id="ARBA00022803"/>
    </source>
</evidence>
<dbReference type="SMART" id="SM00028">
    <property type="entry name" value="TPR"/>
    <property type="match status" value="2"/>
</dbReference>
<organism evidence="4 5">
    <name type="scientific">Pseudomonas cichorii</name>
    <dbReference type="NCBI Taxonomy" id="36746"/>
    <lineage>
        <taxon>Bacteria</taxon>
        <taxon>Pseudomonadati</taxon>
        <taxon>Pseudomonadota</taxon>
        <taxon>Gammaproteobacteria</taxon>
        <taxon>Pseudomonadales</taxon>
        <taxon>Pseudomonadaceae</taxon>
        <taxon>Pseudomonas</taxon>
    </lineage>
</organism>
<feature type="repeat" description="TPR" evidence="3">
    <location>
        <begin position="166"/>
        <end position="199"/>
    </location>
</feature>